<accession>A0A4R5CBU4</accession>
<dbReference type="EMBL" id="SMFK01000009">
    <property type="protein sequence ID" value="TDD95730.1"/>
    <property type="molecule type" value="Genomic_DNA"/>
</dbReference>
<dbReference type="OrthoDB" id="1347489at2"/>
<dbReference type="AlphaFoldDB" id="A0A4R5CBU4"/>
<keyword evidence="5" id="KW-1185">Reference proteome</keyword>
<keyword evidence="1 2" id="KW-0732">Signal</keyword>
<evidence type="ECO:0000313" key="5">
    <source>
        <dbReference type="Proteomes" id="UP000295479"/>
    </source>
</evidence>
<protein>
    <submittedName>
        <fullName evidence="4">T9SS type A sorting domain-containing protein</fullName>
    </submittedName>
</protein>
<evidence type="ECO:0000313" key="4">
    <source>
        <dbReference type="EMBL" id="TDD95730.1"/>
    </source>
</evidence>
<reference evidence="4 5" key="1">
    <citation type="submission" date="2019-03" db="EMBL/GenBank/DDBJ databases">
        <title>Flavobacterium AR-3-4 sp. nov. isolated from arctic soil.</title>
        <authorList>
            <person name="Chaudhary D.K."/>
        </authorList>
    </citation>
    <scope>NUCLEOTIDE SEQUENCE [LARGE SCALE GENOMIC DNA]</scope>
    <source>
        <strain evidence="4 5">AR-3-4</strain>
    </source>
</reference>
<feature type="signal peptide" evidence="2">
    <location>
        <begin position="1"/>
        <end position="33"/>
    </location>
</feature>
<evidence type="ECO:0000256" key="1">
    <source>
        <dbReference type="ARBA" id="ARBA00022729"/>
    </source>
</evidence>
<dbReference type="NCBIfam" id="TIGR04183">
    <property type="entry name" value="Por_Secre_tail"/>
    <property type="match status" value="1"/>
</dbReference>
<gene>
    <name evidence="4" type="ORF">E0F76_13175</name>
</gene>
<feature type="domain" description="Secretion system C-terminal sorting" evidence="3">
    <location>
        <begin position="299"/>
        <end position="364"/>
    </location>
</feature>
<organism evidence="4 5">
    <name type="scientific">Flavobacterium cellulosilyticum</name>
    <dbReference type="NCBI Taxonomy" id="2541731"/>
    <lineage>
        <taxon>Bacteria</taxon>
        <taxon>Pseudomonadati</taxon>
        <taxon>Bacteroidota</taxon>
        <taxon>Flavobacteriia</taxon>
        <taxon>Flavobacteriales</taxon>
        <taxon>Flavobacteriaceae</taxon>
        <taxon>Flavobacterium</taxon>
    </lineage>
</organism>
<proteinExistence type="predicted"/>
<comment type="caution">
    <text evidence="4">The sequence shown here is derived from an EMBL/GenBank/DDBJ whole genome shotgun (WGS) entry which is preliminary data.</text>
</comment>
<dbReference type="Proteomes" id="UP000295479">
    <property type="component" value="Unassembled WGS sequence"/>
</dbReference>
<dbReference type="RefSeq" id="WP_132006842.1">
    <property type="nucleotide sequence ID" value="NZ_SMFK01000009.1"/>
</dbReference>
<sequence>MKKNYSFKINQLTKNRALLFCAFGFMATININAQTWTGTTDTDYATATNWDTGVVPSASAVVINPATNNPILSSATTATCTTLAINAGGSINIKGTLTPSVANYTGGTLIVDGGNLNVRSNLNLGVLSNPATVTVNSGNLNAKNALIISEKGDCVLNINGGLVSVDQSSNGGAIIIGGYYAVGTVNLNGGILKTSSSKLGVAALAIQEQPTRTGTGSMTINGGTLVFTNDQKAFVDGYVTAGKIIPGVGKHIVVTVVPAIAGDATATPPIVAVPAMTNVTAEANLGLDANTLDNTISVSPNPTSGKINVNSPSAVKLISVIDSNGKQVVSASHTNSVDLSNQSSGIYIVKVQTENGATTKKVIVK</sequence>
<feature type="chain" id="PRO_5020345265" evidence="2">
    <location>
        <begin position="34"/>
        <end position="365"/>
    </location>
</feature>
<dbReference type="Pfam" id="PF18962">
    <property type="entry name" value="Por_Secre_tail"/>
    <property type="match status" value="1"/>
</dbReference>
<evidence type="ECO:0000256" key="2">
    <source>
        <dbReference type="SAM" id="SignalP"/>
    </source>
</evidence>
<name>A0A4R5CBU4_9FLAO</name>
<dbReference type="InterPro" id="IPR026444">
    <property type="entry name" value="Secre_tail"/>
</dbReference>
<evidence type="ECO:0000259" key="3">
    <source>
        <dbReference type="Pfam" id="PF18962"/>
    </source>
</evidence>